<feature type="non-terminal residue" evidence="2">
    <location>
        <position position="1"/>
    </location>
</feature>
<dbReference type="EMBL" id="DF144230">
    <property type="protein sequence ID" value="GAA56357.1"/>
    <property type="molecule type" value="Genomic_DNA"/>
</dbReference>
<accession>G7YTS7</accession>
<organism evidence="2 3">
    <name type="scientific">Clonorchis sinensis</name>
    <name type="common">Chinese liver fluke</name>
    <dbReference type="NCBI Taxonomy" id="79923"/>
    <lineage>
        <taxon>Eukaryota</taxon>
        <taxon>Metazoa</taxon>
        <taxon>Spiralia</taxon>
        <taxon>Lophotrochozoa</taxon>
        <taxon>Platyhelminthes</taxon>
        <taxon>Trematoda</taxon>
        <taxon>Digenea</taxon>
        <taxon>Opisthorchiida</taxon>
        <taxon>Opisthorchiata</taxon>
        <taxon>Opisthorchiidae</taxon>
        <taxon>Clonorchis</taxon>
    </lineage>
</organism>
<evidence type="ECO:0000256" key="1">
    <source>
        <dbReference type="SAM" id="MobiDB-lite"/>
    </source>
</evidence>
<dbReference type="Proteomes" id="UP000008909">
    <property type="component" value="Unassembled WGS sequence"/>
</dbReference>
<evidence type="ECO:0000313" key="2">
    <source>
        <dbReference type="EMBL" id="GAA56357.1"/>
    </source>
</evidence>
<reference evidence="2" key="1">
    <citation type="journal article" date="2011" name="Genome Biol.">
        <title>The draft genome of the carcinogenic human liver fluke Clonorchis sinensis.</title>
        <authorList>
            <person name="Wang X."/>
            <person name="Chen W."/>
            <person name="Huang Y."/>
            <person name="Sun J."/>
            <person name="Men J."/>
            <person name="Liu H."/>
            <person name="Luo F."/>
            <person name="Guo L."/>
            <person name="Lv X."/>
            <person name="Deng C."/>
            <person name="Zhou C."/>
            <person name="Fan Y."/>
            <person name="Li X."/>
            <person name="Huang L."/>
            <person name="Hu Y."/>
            <person name="Liang C."/>
            <person name="Hu X."/>
            <person name="Xu J."/>
            <person name="Yu X."/>
        </authorList>
    </citation>
    <scope>NUCLEOTIDE SEQUENCE [LARGE SCALE GENOMIC DNA]</scope>
    <source>
        <strain evidence="2">Henan</strain>
    </source>
</reference>
<protein>
    <submittedName>
        <fullName evidence="2">Uncharacterized protein</fullName>
    </submittedName>
</protein>
<keyword evidence="3" id="KW-1185">Reference proteome</keyword>
<sequence>SFNARLSARINIIIRDSNISADTDASLPCSHKVHLIILKALEQEGEKNTGTSTTGKKCRPQKLNRDWPIFRRSMDSRLFTDSRIDTQDRGFRPSFSGRFCSCRSAAVVNLKGTSERRGISKNLIPSGKEVKHRETRFVVHGFGAGNYFRSSSLDTLNGDYVFRAYRVDNLVGIFKERSDLDPIEYLEAHASSREKVRRLIRRTANAFWADFSRLVFLGQQNGSNAFEKSENVASDLGPSSLAWVKLPVNAGKFTKQERLGRNPCRTGDIKLLEVSGFCSIETHKRKKDVALLFKFSAPGAVLLQRENSHEKASNSALSWIVTDLGLEKSCVIKEDSIFTSEPIRQITSQVKKATLAELQFLPQACAISRLNRYLRNFFREIITVTIKDSNVSIHTDALLPYNHEDDVFQYQSENSRNLSGKLSSACNLCVCGPLRSKVQRFRALVYQEDRDLKRRIRQCVHVSVTPPKRKRQPEPSFRRSPLASSRISPNAARRHFNGSDGALFRWSLRLFESENMLVRLNLDAQFDRASQTSDEYAHLNLMQRPKPSDCHNRNFVCSWNITVSNIQSGCRNSGVVHPNRRLEVVFRKNVATPDVGGPQKRTLDYFWRTMMAKTRSSLSKYLSYVHIVCLGEFSATLLSYSCSLVYAGEHPCYAIDMISMIYTMIQDLQSCLQPYRFILKLSSTHTTGGVLLKEQATIWYRNSPSRLGLGQPGNITALVLPLGGMAARHQKGATAERPTIPLKLSTHYLKKQRCITLPSNASLICVLLRFNESLVARATVKRIHQKTVDMDVNHATNVIEGGITGDGNHPSHGTCMARRLCMYESASN</sequence>
<gene>
    <name evidence="2" type="ORF">CLF_110701</name>
</gene>
<proteinExistence type="predicted"/>
<name>G7YTS7_CLOSI</name>
<reference key="2">
    <citation type="submission" date="2011-10" db="EMBL/GenBank/DDBJ databases">
        <title>The genome and transcriptome sequence of Clonorchis sinensis provide insights into the carcinogenic liver fluke.</title>
        <authorList>
            <person name="Wang X."/>
            <person name="Huang Y."/>
            <person name="Chen W."/>
            <person name="Liu H."/>
            <person name="Guo L."/>
            <person name="Chen Y."/>
            <person name="Luo F."/>
            <person name="Zhou W."/>
            <person name="Sun J."/>
            <person name="Mao Q."/>
            <person name="Liang P."/>
            <person name="Zhou C."/>
            <person name="Tian Y."/>
            <person name="Men J."/>
            <person name="Lv X."/>
            <person name="Huang L."/>
            <person name="Zhou J."/>
            <person name="Hu Y."/>
            <person name="Li R."/>
            <person name="Zhang F."/>
            <person name="Lei H."/>
            <person name="Li X."/>
            <person name="Hu X."/>
            <person name="Liang C."/>
            <person name="Xu J."/>
            <person name="Wu Z."/>
            <person name="Yu X."/>
        </authorList>
    </citation>
    <scope>NUCLEOTIDE SEQUENCE</scope>
    <source>
        <strain>Henan</strain>
    </source>
</reference>
<evidence type="ECO:0000313" key="3">
    <source>
        <dbReference type="Proteomes" id="UP000008909"/>
    </source>
</evidence>
<feature type="region of interest" description="Disordered" evidence="1">
    <location>
        <begin position="464"/>
        <end position="486"/>
    </location>
</feature>
<dbReference type="AlphaFoldDB" id="G7YTS7"/>